<feature type="transmembrane region" description="Helical" evidence="8">
    <location>
        <begin position="46"/>
        <end position="64"/>
    </location>
</feature>
<comment type="subcellular location">
    <subcellularLocation>
        <location evidence="1">Cell membrane</location>
        <topology evidence="1">Multi-pass membrane protein</topology>
    </subcellularLocation>
</comment>
<comment type="caution">
    <text evidence="10">The sequence shown here is derived from an EMBL/GenBank/DDBJ whole genome shotgun (WGS) entry which is preliminary data.</text>
</comment>
<organism evidence="10 11">
    <name type="scientific">Anaerosolibacter carboniphilus</name>
    <dbReference type="NCBI Taxonomy" id="1417629"/>
    <lineage>
        <taxon>Bacteria</taxon>
        <taxon>Bacillati</taxon>
        <taxon>Bacillota</taxon>
        <taxon>Clostridia</taxon>
        <taxon>Peptostreptococcales</taxon>
        <taxon>Thermotaleaceae</taxon>
        <taxon>Anaerosolibacter</taxon>
    </lineage>
</organism>
<dbReference type="RefSeq" id="WP_184308569.1">
    <property type="nucleotide sequence ID" value="NZ_JACHEN010000004.1"/>
</dbReference>
<evidence type="ECO:0000256" key="8">
    <source>
        <dbReference type="SAM" id="Phobius"/>
    </source>
</evidence>
<keyword evidence="6 8" id="KW-0472">Membrane</keyword>
<dbReference type="AlphaFoldDB" id="A0A841KN13"/>
<sequence>MFTQFIYAYISTVGFSLLFNIPRTAILKSALIGATGWLIYAEVNQLSQTAILATFLGACAVSILSEIFARKFREAVTVFVIPGILPLVPGSGMYNTMLALIQKNFSKAALVGSETIFIAASIAVAILLVSSFTRLIFLKKI</sequence>
<keyword evidence="2" id="KW-1003">Cell membrane</keyword>
<comment type="similarity">
    <text evidence="7">Belongs to the ThrE exporter (TC 2.A.79) family.</text>
</comment>
<evidence type="ECO:0000256" key="4">
    <source>
        <dbReference type="ARBA" id="ARBA00022692"/>
    </source>
</evidence>
<keyword evidence="11" id="KW-1185">Reference proteome</keyword>
<feature type="transmembrane region" description="Helical" evidence="8">
    <location>
        <begin position="7"/>
        <end position="26"/>
    </location>
</feature>
<evidence type="ECO:0000256" key="5">
    <source>
        <dbReference type="ARBA" id="ARBA00022989"/>
    </source>
</evidence>
<accession>A0A841KN13</accession>
<evidence type="ECO:0000256" key="2">
    <source>
        <dbReference type="ARBA" id="ARBA00022475"/>
    </source>
</evidence>
<evidence type="ECO:0000259" key="9">
    <source>
        <dbReference type="Pfam" id="PF12821"/>
    </source>
</evidence>
<name>A0A841KN13_9FIRM</name>
<keyword evidence="5 8" id="KW-1133">Transmembrane helix</keyword>
<protein>
    <submittedName>
        <fullName evidence="10">Uncharacterized membrane protein YjjB (DUF3815 family)</fullName>
    </submittedName>
</protein>
<keyword evidence="3" id="KW-0997">Cell inner membrane</keyword>
<feature type="transmembrane region" description="Helical" evidence="8">
    <location>
        <begin position="76"/>
        <end position="96"/>
    </location>
</feature>
<feature type="transmembrane region" description="Helical" evidence="8">
    <location>
        <begin position="116"/>
        <end position="137"/>
    </location>
</feature>
<dbReference type="Proteomes" id="UP000579281">
    <property type="component" value="Unassembled WGS sequence"/>
</dbReference>
<gene>
    <name evidence="10" type="ORF">HNQ80_000911</name>
</gene>
<dbReference type="EMBL" id="JACHEN010000004">
    <property type="protein sequence ID" value="MBB6214826.1"/>
    <property type="molecule type" value="Genomic_DNA"/>
</dbReference>
<proteinExistence type="inferred from homology"/>
<evidence type="ECO:0000313" key="11">
    <source>
        <dbReference type="Proteomes" id="UP000579281"/>
    </source>
</evidence>
<dbReference type="PANTHER" id="PTHR34390">
    <property type="entry name" value="UPF0442 PROTEIN YJJB-RELATED"/>
    <property type="match status" value="1"/>
</dbReference>
<dbReference type="InterPro" id="IPR050539">
    <property type="entry name" value="ThrE_Dicarb/AminoAcid_Exp"/>
</dbReference>
<dbReference type="GO" id="GO:0005886">
    <property type="term" value="C:plasma membrane"/>
    <property type="evidence" value="ECO:0007669"/>
    <property type="project" value="UniProtKB-SubCell"/>
</dbReference>
<dbReference type="PANTHER" id="PTHR34390:SF1">
    <property type="entry name" value="SUCCINATE TRANSPORTER SUBUNIT YJJB-RELATED"/>
    <property type="match status" value="1"/>
</dbReference>
<evidence type="ECO:0000256" key="1">
    <source>
        <dbReference type="ARBA" id="ARBA00004651"/>
    </source>
</evidence>
<evidence type="ECO:0000256" key="7">
    <source>
        <dbReference type="ARBA" id="ARBA00034125"/>
    </source>
</evidence>
<evidence type="ECO:0000256" key="6">
    <source>
        <dbReference type="ARBA" id="ARBA00023136"/>
    </source>
</evidence>
<evidence type="ECO:0000256" key="3">
    <source>
        <dbReference type="ARBA" id="ARBA00022519"/>
    </source>
</evidence>
<feature type="domain" description="Threonine/Serine exporter ThrE" evidence="9">
    <location>
        <begin position="4"/>
        <end position="131"/>
    </location>
</feature>
<evidence type="ECO:0000313" key="10">
    <source>
        <dbReference type="EMBL" id="MBB6214826.1"/>
    </source>
</evidence>
<dbReference type="InterPro" id="IPR024528">
    <property type="entry name" value="ThrE_2"/>
</dbReference>
<keyword evidence="4 8" id="KW-0812">Transmembrane</keyword>
<reference evidence="10 11" key="1">
    <citation type="submission" date="2020-08" db="EMBL/GenBank/DDBJ databases">
        <title>Genomic Encyclopedia of Type Strains, Phase IV (KMG-IV): sequencing the most valuable type-strain genomes for metagenomic binning, comparative biology and taxonomic classification.</title>
        <authorList>
            <person name="Goeker M."/>
        </authorList>
    </citation>
    <scope>NUCLEOTIDE SEQUENCE [LARGE SCALE GENOMIC DNA]</scope>
    <source>
        <strain evidence="10 11">DSM 103526</strain>
    </source>
</reference>
<dbReference type="GO" id="GO:0015744">
    <property type="term" value="P:succinate transport"/>
    <property type="evidence" value="ECO:0007669"/>
    <property type="project" value="TreeGrafter"/>
</dbReference>
<dbReference type="Pfam" id="PF12821">
    <property type="entry name" value="ThrE_2"/>
    <property type="match status" value="1"/>
</dbReference>